<reference evidence="1 2" key="1">
    <citation type="journal article" date="2017" name="BMC Genomics">
        <title>Genome sequencing of 39 Akkermansia muciniphila isolates reveals its population structure, genomic and functional diverisity, and global distribution in mammalian gut microbiotas.</title>
        <authorList>
            <person name="Guo X."/>
            <person name="Li S."/>
            <person name="Zhang J."/>
            <person name="Wu F."/>
            <person name="Li X."/>
            <person name="Wu D."/>
            <person name="Zhang M."/>
            <person name="Ou Z."/>
            <person name="Jie Z."/>
            <person name="Yan Q."/>
            <person name="Li P."/>
            <person name="Yi J."/>
            <person name="Peng Y."/>
        </authorList>
    </citation>
    <scope>NUCLEOTIDE SEQUENCE [LARGE SCALE GENOMIC DNA]</scope>
    <source>
        <strain evidence="1 2">GP43</strain>
    </source>
</reference>
<comment type="caution">
    <text evidence="1">The sequence shown here is derived from an EMBL/GenBank/DDBJ whole genome shotgun (WGS) entry which is preliminary data.</text>
</comment>
<sequence length="131" mass="15418">MKEYRKNDVLERLKAALEAGLYKARLLKKHGLPPDTPARLLEGEWLHPECAGLNAAWKDFWDKRQAFFWTLKQYHAERGREVPELVKVLFDAFVERLSLAFDEEALRAAFQDVLEQVEQSVTDDVQMEFYF</sequence>
<organism evidence="1 2">
    <name type="scientific">Akkermansia muciniphila</name>
    <dbReference type="NCBI Taxonomy" id="239935"/>
    <lineage>
        <taxon>Bacteria</taxon>
        <taxon>Pseudomonadati</taxon>
        <taxon>Verrucomicrobiota</taxon>
        <taxon>Verrucomicrobiia</taxon>
        <taxon>Verrucomicrobiales</taxon>
        <taxon>Akkermansiaceae</taxon>
        <taxon>Akkermansia</taxon>
    </lineage>
</organism>
<dbReference type="Proteomes" id="UP000235914">
    <property type="component" value="Unassembled WGS sequence"/>
</dbReference>
<evidence type="ECO:0000313" key="2">
    <source>
        <dbReference type="Proteomes" id="UP000235914"/>
    </source>
</evidence>
<proteinExistence type="predicted"/>
<dbReference type="RefSeq" id="WP_102735082.1">
    <property type="nucleotide sequence ID" value="NZ_CP085979.1"/>
</dbReference>
<gene>
    <name evidence="1" type="ORF">CXU09_00570</name>
</gene>
<protein>
    <submittedName>
        <fullName evidence="1">Uncharacterized protein</fullName>
    </submittedName>
</protein>
<evidence type="ECO:0000313" key="1">
    <source>
        <dbReference type="EMBL" id="PNC57607.1"/>
    </source>
</evidence>
<dbReference type="EMBL" id="PJKN01000001">
    <property type="protein sequence ID" value="PNC57607.1"/>
    <property type="molecule type" value="Genomic_DNA"/>
</dbReference>
<name>A0AAP8NMK5_9BACT</name>
<accession>A0AAP8NMK5</accession>
<dbReference type="AlphaFoldDB" id="A0AAP8NMK5"/>